<name>A0A3B0UTA0_9ZZZZ</name>
<dbReference type="AlphaFoldDB" id="A0A3B0UTA0"/>
<feature type="non-terminal residue" evidence="1">
    <location>
        <position position="36"/>
    </location>
</feature>
<proteinExistence type="predicted"/>
<sequence length="36" mass="3780">MFRKLAGLVFLIIGLLGVLLSIGGFIYSGRAVDAVV</sequence>
<gene>
    <name evidence="1" type="ORF">MNBD_CHLOROFLEXI01-1388</name>
</gene>
<dbReference type="EMBL" id="UOEU01000238">
    <property type="protein sequence ID" value="VAW31513.1"/>
    <property type="molecule type" value="Genomic_DNA"/>
</dbReference>
<reference evidence="1" key="1">
    <citation type="submission" date="2018-06" db="EMBL/GenBank/DDBJ databases">
        <authorList>
            <person name="Zhirakovskaya E."/>
        </authorList>
    </citation>
    <scope>NUCLEOTIDE SEQUENCE</scope>
</reference>
<organism evidence="1">
    <name type="scientific">hydrothermal vent metagenome</name>
    <dbReference type="NCBI Taxonomy" id="652676"/>
    <lineage>
        <taxon>unclassified sequences</taxon>
        <taxon>metagenomes</taxon>
        <taxon>ecological metagenomes</taxon>
    </lineage>
</organism>
<evidence type="ECO:0000313" key="1">
    <source>
        <dbReference type="EMBL" id="VAW31513.1"/>
    </source>
</evidence>
<accession>A0A3B0UTA0</accession>
<protein>
    <submittedName>
        <fullName evidence="1">Uncharacterized protein</fullName>
    </submittedName>
</protein>